<reference evidence="4" key="1">
    <citation type="submission" date="2021-04" db="EMBL/GenBank/DDBJ databases">
        <title>Dactylosporangium aurantiacum NRRL B-8018 full assembly.</title>
        <authorList>
            <person name="Hartkoorn R.C."/>
            <person name="Beaudoing E."/>
            <person name="Hot D."/>
        </authorList>
    </citation>
    <scope>NUCLEOTIDE SEQUENCE</scope>
    <source>
        <strain evidence="4">NRRL B-8018</strain>
    </source>
</reference>
<dbReference type="EMBL" id="CP073767">
    <property type="protein sequence ID" value="UWZ50422.1"/>
    <property type="molecule type" value="Genomic_DNA"/>
</dbReference>
<dbReference type="PANTHER" id="PTHR43877">
    <property type="entry name" value="AMINOALKYLPHOSPHONATE N-ACETYLTRANSFERASE-RELATED-RELATED"/>
    <property type="match status" value="1"/>
</dbReference>
<dbReference type="Pfam" id="PF00583">
    <property type="entry name" value="Acetyltransf_1"/>
    <property type="match status" value="1"/>
</dbReference>
<dbReference type="PANTHER" id="PTHR43877:SF1">
    <property type="entry name" value="ACETYLTRANSFERASE"/>
    <property type="match status" value="1"/>
</dbReference>
<dbReference type="InterPro" id="IPR016181">
    <property type="entry name" value="Acyl_CoA_acyltransferase"/>
</dbReference>
<protein>
    <submittedName>
        <fullName evidence="4">GNAT family N-acetyltransferase</fullName>
    </submittedName>
</protein>
<dbReference type="SUPFAM" id="SSF55729">
    <property type="entry name" value="Acyl-CoA N-acyltransferases (Nat)"/>
    <property type="match status" value="1"/>
</dbReference>
<name>A0A9Q9IAH6_9ACTN</name>
<evidence type="ECO:0000256" key="2">
    <source>
        <dbReference type="ARBA" id="ARBA00023315"/>
    </source>
</evidence>
<sequence>MILRPAVVADADAVGALHAASWRAHYRGAYADAYLDGDLVGERCAVWRDRLADPRAAVTVVAEDAGALVGFVHVVVDDDPRWGSLVDNLHVTGGRRRTGIGTALHAAAVAAVLRSAGTPRMYLWVLEQNVAAQRFYAARGGRHVQTVPVGGDPARLNGVPYKRRIVWDRLR</sequence>
<dbReference type="PROSITE" id="PS51186">
    <property type="entry name" value="GNAT"/>
    <property type="match status" value="1"/>
</dbReference>
<dbReference type="GO" id="GO:0016747">
    <property type="term" value="F:acyltransferase activity, transferring groups other than amino-acyl groups"/>
    <property type="evidence" value="ECO:0007669"/>
    <property type="project" value="InterPro"/>
</dbReference>
<dbReference type="RefSeq" id="WP_033357317.1">
    <property type="nucleotide sequence ID" value="NZ_CP073767.1"/>
</dbReference>
<organism evidence="4 5">
    <name type="scientific">Dactylosporangium aurantiacum</name>
    <dbReference type="NCBI Taxonomy" id="35754"/>
    <lineage>
        <taxon>Bacteria</taxon>
        <taxon>Bacillati</taxon>
        <taxon>Actinomycetota</taxon>
        <taxon>Actinomycetes</taxon>
        <taxon>Micromonosporales</taxon>
        <taxon>Micromonosporaceae</taxon>
        <taxon>Dactylosporangium</taxon>
    </lineage>
</organism>
<proteinExistence type="predicted"/>
<dbReference type="AlphaFoldDB" id="A0A9Q9IAH6"/>
<keyword evidence="5" id="KW-1185">Reference proteome</keyword>
<evidence type="ECO:0000313" key="5">
    <source>
        <dbReference type="Proteomes" id="UP001058003"/>
    </source>
</evidence>
<dbReference type="InterPro" id="IPR050832">
    <property type="entry name" value="Bact_Acetyltransf"/>
</dbReference>
<gene>
    <name evidence="4" type="ORF">Daura_26690</name>
</gene>
<dbReference type="KEGG" id="daur:Daura_26690"/>
<dbReference type="Gene3D" id="3.40.630.30">
    <property type="match status" value="1"/>
</dbReference>
<dbReference type="InterPro" id="IPR000182">
    <property type="entry name" value="GNAT_dom"/>
</dbReference>
<keyword evidence="1" id="KW-0808">Transferase</keyword>
<evidence type="ECO:0000256" key="1">
    <source>
        <dbReference type="ARBA" id="ARBA00022679"/>
    </source>
</evidence>
<dbReference type="Proteomes" id="UP001058003">
    <property type="component" value="Chromosome"/>
</dbReference>
<evidence type="ECO:0000259" key="3">
    <source>
        <dbReference type="PROSITE" id="PS51186"/>
    </source>
</evidence>
<dbReference type="OrthoDB" id="5243635at2"/>
<evidence type="ECO:0000313" key="4">
    <source>
        <dbReference type="EMBL" id="UWZ50422.1"/>
    </source>
</evidence>
<keyword evidence="2" id="KW-0012">Acyltransferase</keyword>
<accession>A0A9Q9IAH6</accession>
<feature type="domain" description="N-acetyltransferase" evidence="3">
    <location>
        <begin position="1"/>
        <end position="166"/>
    </location>
</feature>